<accession>A0A5C3NQG5</accession>
<keyword evidence="4" id="KW-1185">Reference proteome</keyword>
<feature type="region of interest" description="Disordered" evidence="1">
    <location>
        <begin position="835"/>
        <end position="923"/>
    </location>
</feature>
<dbReference type="Proteomes" id="UP000308197">
    <property type="component" value="Unassembled WGS sequence"/>
</dbReference>
<dbReference type="AlphaFoldDB" id="A0A5C3NQG5"/>
<dbReference type="PANTHER" id="PTHR38248:SF2">
    <property type="entry name" value="FUNK1 11"/>
    <property type="match status" value="1"/>
</dbReference>
<feature type="compositionally biased region" description="Polar residues" evidence="1">
    <location>
        <begin position="887"/>
        <end position="900"/>
    </location>
</feature>
<dbReference type="PANTHER" id="PTHR38248">
    <property type="entry name" value="FUNK1 6"/>
    <property type="match status" value="1"/>
</dbReference>
<organism evidence="3 4">
    <name type="scientific">Polyporus arcularius HHB13444</name>
    <dbReference type="NCBI Taxonomy" id="1314778"/>
    <lineage>
        <taxon>Eukaryota</taxon>
        <taxon>Fungi</taxon>
        <taxon>Dikarya</taxon>
        <taxon>Basidiomycota</taxon>
        <taxon>Agaricomycotina</taxon>
        <taxon>Agaricomycetes</taxon>
        <taxon>Polyporales</taxon>
        <taxon>Polyporaceae</taxon>
        <taxon>Polyporus</taxon>
    </lineage>
</organism>
<evidence type="ECO:0000256" key="1">
    <source>
        <dbReference type="SAM" id="MobiDB-lite"/>
    </source>
</evidence>
<dbReference type="InterPro" id="IPR040976">
    <property type="entry name" value="Pkinase_fungal"/>
</dbReference>
<dbReference type="Pfam" id="PF17667">
    <property type="entry name" value="Pkinase_fungal"/>
    <property type="match status" value="1"/>
</dbReference>
<proteinExistence type="predicted"/>
<name>A0A5C3NQG5_9APHY</name>
<evidence type="ECO:0000313" key="3">
    <source>
        <dbReference type="EMBL" id="TFK79796.1"/>
    </source>
</evidence>
<evidence type="ECO:0000259" key="2">
    <source>
        <dbReference type="Pfam" id="PF17667"/>
    </source>
</evidence>
<feature type="region of interest" description="Disordered" evidence="1">
    <location>
        <begin position="950"/>
        <end position="1009"/>
    </location>
</feature>
<dbReference type="InParanoid" id="A0A5C3NQG5"/>
<feature type="compositionally biased region" description="Basic and acidic residues" evidence="1">
    <location>
        <begin position="835"/>
        <end position="845"/>
    </location>
</feature>
<reference evidence="3 4" key="1">
    <citation type="journal article" date="2019" name="Nat. Ecol. Evol.">
        <title>Megaphylogeny resolves global patterns of mushroom evolution.</title>
        <authorList>
            <person name="Varga T."/>
            <person name="Krizsan K."/>
            <person name="Foldi C."/>
            <person name="Dima B."/>
            <person name="Sanchez-Garcia M."/>
            <person name="Sanchez-Ramirez S."/>
            <person name="Szollosi G.J."/>
            <person name="Szarkandi J.G."/>
            <person name="Papp V."/>
            <person name="Albert L."/>
            <person name="Andreopoulos W."/>
            <person name="Angelini C."/>
            <person name="Antonin V."/>
            <person name="Barry K.W."/>
            <person name="Bougher N.L."/>
            <person name="Buchanan P."/>
            <person name="Buyck B."/>
            <person name="Bense V."/>
            <person name="Catcheside P."/>
            <person name="Chovatia M."/>
            <person name="Cooper J."/>
            <person name="Damon W."/>
            <person name="Desjardin D."/>
            <person name="Finy P."/>
            <person name="Geml J."/>
            <person name="Haridas S."/>
            <person name="Hughes K."/>
            <person name="Justo A."/>
            <person name="Karasinski D."/>
            <person name="Kautmanova I."/>
            <person name="Kiss B."/>
            <person name="Kocsube S."/>
            <person name="Kotiranta H."/>
            <person name="LaButti K.M."/>
            <person name="Lechner B.E."/>
            <person name="Liimatainen K."/>
            <person name="Lipzen A."/>
            <person name="Lukacs Z."/>
            <person name="Mihaltcheva S."/>
            <person name="Morgado L.N."/>
            <person name="Niskanen T."/>
            <person name="Noordeloos M.E."/>
            <person name="Ohm R.A."/>
            <person name="Ortiz-Santana B."/>
            <person name="Ovrebo C."/>
            <person name="Racz N."/>
            <person name="Riley R."/>
            <person name="Savchenko A."/>
            <person name="Shiryaev A."/>
            <person name="Soop K."/>
            <person name="Spirin V."/>
            <person name="Szebenyi C."/>
            <person name="Tomsovsky M."/>
            <person name="Tulloss R.E."/>
            <person name="Uehling J."/>
            <person name="Grigoriev I.V."/>
            <person name="Vagvolgyi C."/>
            <person name="Papp T."/>
            <person name="Martin F.M."/>
            <person name="Miettinen O."/>
            <person name="Hibbett D.S."/>
            <person name="Nagy L.G."/>
        </authorList>
    </citation>
    <scope>NUCLEOTIDE SEQUENCE [LARGE SCALE GENOMIC DNA]</scope>
    <source>
        <strain evidence="3 4">HHB13444</strain>
    </source>
</reference>
<dbReference type="EMBL" id="ML211928">
    <property type="protein sequence ID" value="TFK79796.1"/>
    <property type="molecule type" value="Genomic_DNA"/>
</dbReference>
<feature type="domain" description="Fungal-type protein kinase" evidence="2">
    <location>
        <begin position="345"/>
        <end position="679"/>
    </location>
</feature>
<evidence type="ECO:0000313" key="4">
    <source>
        <dbReference type="Proteomes" id="UP000308197"/>
    </source>
</evidence>
<feature type="compositionally biased region" description="Polar residues" evidence="1">
    <location>
        <begin position="958"/>
        <end position="970"/>
    </location>
</feature>
<protein>
    <recommendedName>
        <fullName evidence="2">Fungal-type protein kinase domain-containing protein</fullName>
    </recommendedName>
</protein>
<feature type="region of interest" description="Disordered" evidence="1">
    <location>
        <begin position="527"/>
        <end position="547"/>
    </location>
</feature>
<gene>
    <name evidence="3" type="ORF">K466DRAFT_410778</name>
</gene>
<sequence length="1009" mass="114007">MSGTTVLVRFRQFQREQLLNLACDFDRNHQPNYAGTVWLSFHSELGNVPHEAGVKGTARDPKARAVSDAWTSVDKNNHICPGYFLPVSAQNLAGNPEYPDEYRLHSSFVLDGDRSELGSRVPNAALGRFHVVFRGRKDVYDEDDDTPRYNGDTAKQARTAVQDVMSSAEPLFTYQHRKALFVLLVNVDEFRVMRFDRSGIVITEPVNYLRTIANTRALLEVTYAFSKLSRASQGIDTSAVRLLADSCGWKRMDLLAQPSLHDISHTEGLFDVDLHDVFVNEDVAATYGALSGDDDTDLHRNPLHMCSGHTTSPPDIPVLSHIRQKFRESLVSRFPRYRLTVDGRDYLVGKPVVMRRNIISRGNRGYIALDWETQRLVFLKDCWRSAYEGVELEGAIISKLNEHNVTNVPTVVRYGDVYDIEDECVEPQTTDNSLYNPLTGRKRVNLDLPPFTENVKQSTPRVGALERWIRDGEHSKCEDSGRATTIQLHLDWNRTRWTTMLENASTMPHIPAFPLATKPPANPTTIRGVKRSRESMAAKEQQQQGEDMRHMVHTRLVVKEICLPLLEFTSSRQLVRLVYGCVIAHGLAYKRCQYIHGDISEGNLLIYPHVRRTDGGVYGVYWRGMLSDWELAWHTSKARVSERSPLVTWAFLSAYRQGHLDEPTTIPDELESFVHVLIYCAVIRMQSVIIPRRIKSFIEDYFTDTPINAFTSSGRLTSPHAKLESIVYKPDARNPTRLRCHGTIIVFSTPDGSTQKHIINSLITRLLSLFNSRYVINRWERRHIYKDDSEPSPRTYAKRAALDDHYELASILYTAGLAKDALKYWPPQDVVPDRRDEEARIDREGPTTVVWDPKDVPMFEDEDDTEAKNALALMKPDSPPPMEVDSESQPVDNESTTGPTNAPDPPVASSSSRPAKRRRKDPVVDEAVLLIAESPMQRVTRSRSAALAAASTRITRSQNGKLPNQVSAGTSIAGRARNTRAASGRETRRRAGATIRDAPSKSRRQVCRS</sequence>